<keyword evidence="3" id="KW-1185">Reference proteome</keyword>
<evidence type="ECO:0000256" key="1">
    <source>
        <dbReference type="SAM" id="MobiDB-lite"/>
    </source>
</evidence>
<dbReference type="Proteomes" id="UP000011115">
    <property type="component" value="Unassembled WGS sequence"/>
</dbReference>
<accession>M1DEW6</accession>
<feature type="compositionally biased region" description="Polar residues" evidence="1">
    <location>
        <begin position="26"/>
        <end position="44"/>
    </location>
</feature>
<proteinExistence type="predicted"/>
<evidence type="ECO:0000313" key="3">
    <source>
        <dbReference type="Proteomes" id="UP000011115"/>
    </source>
</evidence>
<feature type="compositionally biased region" description="Basic and acidic residues" evidence="1">
    <location>
        <begin position="1"/>
        <end position="16"/>
    </location>
</feature>
<dbReference type="PaxDb" id="4113-PGSC0003DMT400087939"/>
<dbReference type="AlphaFoldDB" id="M1DEW6"/>
<feature type="region of interest" description="Disordered" evidence="1">
    <location>
        <begin position="1"/>
        <end position="91"/>
    </location>
</feature>
<dbReference type="Gramene" id="PGSC0003DMT400087939">
    <property type="protein sequence ID" value="PGSC0003DMT400087939"/>
    <property type="gene ID" value="PGSC0003DMG400037510"/>
</dbReference>
<feature type="compositionally biased region" description="Low complexity" evidence="1">
    <location>
        <begin position="67"/>
        <end position="79"/>
    </location>
</feature>
<protein>
    <submittedName>
        <fullName evidence="2">Uncharacterized protein</fullName>
    </submittedName>
</protein>
<name>M1DEW6_SOLTU</name>
<reference evidence="3" key="1">
    <citation type="journal article" date="2011" name="Nature">
        <title>Genome sequence and analysis of the tuber crop potato.</title>
        <authorList>
            <consortium name="The Potato Genome Sequencing Consortium"/>
        </authorList>
    </citation>
    <scope>NUCLEOTIDE SEQUENCE [LARGE SCALE GENOMIC DNA]</scope>
    <source>
        <strain evidence="3">cv. DM1-3 516 R44</strain>
    </source>
</reference>
<dbReference type="EnsemblPlants" id="PGSC0003DMT400087939">
    <property type="protein sequence ID" value="PGSC0003DMT400087939"/>
    <property type="gene ID" value="PGSC0003DMG400037510"/>
</dbReference>
<dbReference type="HOGENOM" id="CLU_2431285_0_0_1"/>
<sequence length="91" mass="9949">MSVNDDKGPKWPDWRTRGPVGESPKRSTTPTQTALDSRQFQSGVCKTRVPSPEGNEQIGGEKEQSAYRRATPRSSATSSNYPGHKDVEGNS</sequence>
<evidence type="ECO:0000313" key="2">
    <source>
        <dbReference type="EnsemblPlants" id="PGSC0003DMT400087939"/>
    </source>
</evidence>
<organism evidence="2 3">
    <name type="scientific">Solanum tuberosum</name>
    <name type="common">Potato</name>
    <dbReference type="NCBI Taxonomy" id="4113"/>
    <lineage>
        <taxon>Eukaryota</taxon>
        <taxon>Viridiplantae</taxon>
        <taxon>Streptophyta</taxon>
        <taxon>Embryophyta</taxon>
        <taxon>Tracheophyta</taxon>
        <taxon>Spermatophyta</taxon>
        <taxon>Magnoliopsida</taxon>
        <taxon>eudicotyledons</taxon>
        <taxon>Gunneridae</taxon>
        <taxon>Pentapetalae</taxon>
        <taxon>asterids</taxon>
        <taxon>lamiids</taxon>
        <taxon>Solanales</taxon>
        <taxon>Solanaceae</taxon>
        <taxon>Solanoideae</taxon>
        <taxon>Solaneae</taxon>
        <taxon>Solanum</taxon>
    </lineage>
</organism>
<dbReference type="InParanoid" id="M1DEW6"/>
<reference evidence="2" key="2">
    <citation type="submission" date="2015-06" db="UniProtKB">
        <authorList>
            <consortium name="EnsemblPlants"/>
        </authorList>
    </citation>
    <scope>IDENTIFICATION</scope>
    <source>
        <strain evidence="2">DM1-3 516 R44</strain>
    </source>
</reference>